<dbReference type="STRING" id="1888892.BFL28_01730"/>
<evidence type="ECO:0000313" key="2">
    <source>
        <dbReference type="EMBL" id="ODP37721.1"/>
    </source>
</evidence>
<dbReference type="Pfam" id="PF05239">
    <property type="entry name" value="PRC"/>
    <property type="match status" value="1"/>
</dbReference>
<gene>
    <name evidence="2" type="ORF">BFL28_01730</name>
</gene>
<evidence type="ECO:0000259" key="1">
    <source>
        <dbReference type="Pfam" id="PF05239"/>
    </source>
</evidence>
<dbReference type="Proteomes" id="UP000094487">
    <property type="component" value="Unassembled WGS sequence"/>
</dbReference>
<dbReference type="SUPFAM" id="SSF50346">
    <property type="entry name" value="PRC-barrel domain"/>
    <property type="match status" value="1"/>
</dbReference>
<dbReference type="InterPro" id="IPR011033">
    <property type="entry name" value="PRC_barrel-like_sf"/>
</dbReference>
<reference evidence="2 3" key="1">
    <citation type="submission" date="2016-08" db="EMBL/GenBank/DDBJ databases">
        <title>Draft genome of the agarase producing Sphingomonas sp. MCT13.</title>
        <authorList>
            <person name="D'Andrea M.M."/>
            <person name="Rossolini G.M."/>
            <person name="Thaller M.C."/>
        </authorList>
    </citation>
    <scope>NUCLEOTIDE SEQUENCE [LARGE SCALE GENOMIC DNA]</scope>
    <source>
        <strain evidence="2 3">MCT13</strain>
    </source>
</reference>
<accession>A0A1E3LVC3</accession>
<dbReference type="PROSITE" id="PS51257">
    <property type="entry name" value="PROKAR_LIPOPROTEIN"/>
    <property type="match status" value="1"/>
</dbReference>
<dbReference type="AlphaFoldDB" id="A0A1E3LVC3"/>
<name>A0A1E3LVC3_9SPHN</name>
<dbReference type="Gene3D" id="2.30.30.240">
    <property type="entry name" value="PRC-barrel domain"/>
    <property type="match status" value="1"/>
</dbReference>
<sequence length="139" mass="14047">MRHLLLVAPIVLAACSQEAPQAPAGTEIAANGAVSVPTAAPPTLPGATGAGTAFGLTTRQIEDADLVDASGAKLGEVERVVANPSGAITALVVELDDTNPDRFVQLPITGLTAVADGEDWNLRTAASREQLVAMPAVAK</sequence>
<dbReference type="InterPro" id="IPR027275">
    <property type="entry name" value="PRC-brl_dom"/>
</dbReference>
<evidence type="ECO:0000313" key="3">
    <source>
        <dbReference type="Proteomes" id="UP000094487"/>
    </source>
</evidence>
<dbReference type="OrthoDB" id="7204781at2"/>
<organism evidence="2 3">
    <name type="scientific">Sphingomonas turrisvirgatae</name>
    <dbReference type="NCBI Taxonomy" id="1888892"/>
    <lineage>
        <taxon>Bacteria</taxon>
        <taxon>Pseudomonadati</taxon>
        <taxon>Pseudomonadota</taxon>
        <taxon>Alphaproteobacteria</taxon>
        <taxon>Sphingomonadales</taxon>
        <taxon>Sphingomonadaceae</taxon>
        <taxon>Sphingomonas</taxon>
    </lineage>
</organism>
<feature type="domain" description="PRC-barrel" evidence="1">
    <location>
        <begin position="59"/>
        <end position="119"/>
    </location>
</feature>
<protein>
    <recommendedName>
        <fullName evidence="1">PRC-barrel domain-containing protein</fullName>
    </recommendedName>
</protein>
<keyword evidence="3" id="KW-1185">Reference proteome</keyword>
<dbReference type="RefSeq" id="WP_069320443.1">
    <property type="nucleotide sequence ID" value="NZ_MDDS01000024.1"/>
</dbReference>
<proteinExistence type="predicted"/>
<comment type="caution">
    <text evidence="2">The sequence shown here is derived from an EMBL/GenBank/DDBJ whole genome shotgun (WGS) entry which is preliminary data.</text>
</comment>
<dbReference type="EMBL" id="MDDS01000024">
    <property type="protein sequence ID" value="ODP37721.1"/>
    <property type="molecule type" value="Genomic_DNA"/>
</dbReference>